<proteinExistence type="predicted"/>
<dbReference type="EMBL" id="JAWHZD010000029">
    <property type="protein sequence ID" value="MDV0844676.1"/>
    <property type="molecule type" value="Genomic_DNA"/>
</dbReference>
<dbReference type="SUPFAM" id="SSF109709">
    <property type="entry name" value="KorB DNA-binding domain-like"/>
    <property type="match status" value="1"/>
</dbReference>
<organism evidence="2 3">
    <name type="scientific">Klebsiella quasipneumoniae subsp. quasipneumoniae</name>
    <dbReference type="NCBI Taxonomy" id="1667327"/>
    <lineage>
        <taxon>Bacteria</taxon>
        <taxon>Pseudomonadati</taxon>
        <taxon>Pseudomonadota</taxon>
        <taxon>Gammaproteobacteria</taxon>
        <taxon>Enterobacterales</taxon>
        <taxon>Enterobacteriaceae</taxon>
        <taxon>Klebsiella/Raoultella group</taxon>
        <taxon>Klebsiella</taxon>
        <taxon>Klebsiella pneumoniae complex</taxon>
    </lineage>
</organism>
<feature type="region of interest" description="Disordered" evidence="1">
    <location>
        <begin position="217"/>
        <end position="246"/>
    </location>
</feature>
<accession>A0AAW8XZ98</accession>
<reference evidence="2" key="1">
    <citation type="submission" date="2023-10" db="EMBL/GenBank/DDBJ databases">
        <title>Surveillance and assessment of the effects of hospital wastewater treatment on clearance of pathogenic bacterial and antimicrobial resistance genes.</title>
        <authorList>
            <person name="Wu Y."/>
        </authorList>
    </citation>
    <scope>NUCLEOTIDE SEQUENCE</scope>
    <source>
        <strain evidence="2">23-M-SRM-33-1</strain>
    </source>
</reference>
<comment type="caution">
    <text evidence="2">The sequence shown here is derived from an EMBL/GenBank/DDBJ whole genome shotgun (WGS) entry which is preliminary data.</text>
</comment>
<evidence type="ECO:0000256" key="1">
    <source>
        <dbReference type="SAM" id="MobiDB-lite"/>
    </source>
</evidence>
<feature type="region of interest" description="Disordered" evidence="1">
    <location>
        <begin position="299"/>
        <end position="319"/>
    </location>
</feature>
<dbReference type="Proteomes" id="UP001284547">
    <property type="component" value="Unassembled WGS sequence"/>
</dbReference>
<sequence>MAAINSLKAFARASKDEVESDVSRSDLFMINPTRIREEEGFNPRGSFCEGDYYERPEVKARIRMFAEAYKRGDHVDPIVVKVIDGEIFVREGHRRLRGLHLAISEGAGINRTPVFEHKGDEAAQSLLAVTSNSSEPLTRLERAVIFARLSSWGWSDQKIATHAGNLHAESVRLDRALLNMPIELKRMVQEGIVAATYAQELFNEHGTKAVEILKNAQAEQSSGNPGAPNAPQKKLTKKSVEKGPRLGKKVVEAMHRGVSAITSRLDSIQANSDGQTFTLTLNLAEVEELQALKAKLAALEPKSDKADENQQELDLVGNQ</sequence>
<protein>
    <submittedName>
        <fullName evidence="2">Chromosome partitioning protein ParB</fullName>
    </submittedName>
</protein>
<dbReference type="Gene3D" id="1.10.10.2830">
    <property type="match status" value="1"/>
</dbReference>
<dbReference type="RefSeq" id="WP_316941402.1">
    <property type="nucleotide sequence ID" value="NZ_JAWHZD010000029.1"/>
</dbReference>
<gene>
    <name evidence="2" type="ORF">RZP41_26040</name>
</gene>
<evidence type="ECO:0000313" key="2">
    <source>
        <dbReference type="EMBL" id="MDV0844676.1"/>
    </source>
</evidence>
<evidence type="ECO:0000313" key="3">
    <source>
        <dbReference type="Proteomes" id="UP001284547"/>
    </source>
</evidence>
<dbReference type="AlphaFoldDB" id="A0AAW8XZ98"/>
<name>A0AAW8XZ98_9ENTR</name>